<dbReference type="SUPFAM" id="SSF52954">
    <property type="entry name" value="Class II aaRS ABD-related"/>
    <property type="match status" value="1"/>
</dbReference>
<dbReference type="Gene3D" id="3.40.50.10480">
    <property type="entry name" value="Probable brix-domain ribosomal biogenesis protein"/>
    <property type="match status" value="1"/>
</dbReference>
<organism evidence="2 3">
    <name type="scientific">Platanthera zijinensis</name>
    <dbReference type="NCBI Taxonomy" id="2320716"/>
    <lineage>
        <taxon>Eukaryota</taxon>
        <taxon>Viridiplantae</taxon>
        <taxon>Streptophyta</taxon>
        <taxon>Embryophyta</taxon>
        <taxon>Tracheophyta</taxon>
        <taxon>Spermatophyta</taxon>
        <taxon>Magnoliopsida</taxon>
        <taxon>Liliopsida</taxon>
        <taxon>Asparagales</taxon>
        <taxon>Orchidaceae</taxon>
        <taxon>Orchidoideae</taxon>
        <taxon>Orchideae</taxon>
        <taxon>Orchidinae</taxon>
        <taxon>Platanthera</taxon>
    </lineage>
</organism>
<accession>A0AAP0B2L2</accession>
<dbReference type="GO" id="GO:0019843">
    <property type="term" value="F:rRNA binding"/>
    <property type="evidence" value="ECO:0007669"/>
    <property type="project" value="InterPro"/>
</dbReference>
<dbReference type="InterPro" id="IPR043502">
    <property type="entry name" value="DNA/RNA_pol_sf"/>
</dbReference>
<evidence type="ECO:0000259" key="1">
    <source>
        <dbReference type="PROSITE" id="PS50833"/>
    </source>
</evidence>
<dbReference type="PROSITE" id="PS50833">
    <property type="entry name" value="BRIX"/>
    <property type="match status" value="1"/>
</dbReference>
<dbReference type="InterPro" id="IPR007109">
    <property type="entry name" value="Brix"/>
</dbReference>
<evidence type="ECO:0000313" key="3">
    <source>
        <dbReference type="Proteomes" id="UP001418222"/>
    </source>
</evidence>
<dbReference type="PANTHER" id="PTHR24559">
    <property type="entry name" value="TRANSPOSON TY3-I GAG-POL POLYPROTEIN"/>
    <property type="match status" value="1"/>
</dbReference>
<dbReference type="Proteomes" id="UP001418222">
    <property type="component" value="Unassembled WGS sequence"/>
</dbReference>
<protein>
    <recommendedName>
        <fullName evidence="1">Brix domain-containing protein</fullName>
    </recommendedName>
</protein>
<reference evidence="2 3" key="1">
    <citation type="journal article" date="2022" name="Nat. Plants">
        <title>Genomes of leafy and leafless Platanthera orchids illuminate the evolution of mycoheterotrophy.</title>
        <authorList>
            <person name="Li M.H."/>
            <person name="Liu K.W."/>
            <person name="Li Z."/>
            <person name="Lu H.C."/>
            <person name="Ye Q.L."/>
            <person name="Zhang D."/>
            <person name="Wang J.Y."/>
            <person name="Li Y.F."/>
            <person name="Zhong Z.M."/>
            <person name="Liu X."/>
            <person name="Yu X."/>
            <person name="Liu D.K."/>
            <person name="Tu X.D."/>
            <person name="Liu B."/>
            <person name="Hao Y."/>
            <person name="Liao X.Y."/>
            <person name="Jiang Y.T."/>
            <person name="Sun W.H."/>
            <person name="Chen J."/>
            <person name="Chen Y.Q."/>
            <person name="Ai Y."/>
            <person name="Zhai J.W."/>
            <person name="Wu S.S."/>
            <person name="Zhou Z."/>
            <person name="Hsiao Y.Y."/>
            <person name="Wu W.L."/>
            <person name="Chen Y.Y."/>
            <person name="Lin Y.F."/>
            <person name="Hsu J.L."/>
            <person name="Li C.Y."/>
            <person name="Wang Z.W."/>
            <person name="Zhao X."/>
            <person name="Zhong W.Y."/>
            <person name="Ma X.K."/>
            <person name="Ma L."/>
            <person name="Huang J."/>
            <person name="Chen G.Z."/>
            <person name="Huang M.Z."/>
            <person name="Huang L."/>
            <person name="Peng D.H."/>
            <person name="Luo Y.B."/>
            <person name="Zou S.Q."/>
            <person name="Chen S.P."/>
            <person name="Lan S."/>
            <person name="Tsai W.C."/>
            <person name="Van de Peer Y."/>
            <person name="Liu Z.J."/>
        </authorList>
    </citation>
    <scope>NUCLEOTIDE SEQUENCE [LARGE SCALE GENOMIC DNA]</scope>
    <source>
        <strain evidence="2">Lor287</strain>
    </source>
</reference>
<proteinExistence type="predicted"/>
<dbReference type="InterPro" id="IPR053134">
    <property type="entry name" value="RNA-dir_DNA_polymerase"/>
</dbReference>
<sequence>MVKDKFSIPVVEELLDELYGASFFSKLDLYSCYSQARMETTDVKKIAFKTCHNHFEFLVMPFGLTKALYFSSHVAGKHISVAFNPSRSDLPRSLIDDEYASATLKDPKILLMTSRNPSAPLTQFVKELKIVFPNATTRNRGGQSPKRRFERLNTTVYAKFNSFPPMEIEQNMLSTTVAIKHHETAPSSPDKIRYDLL</sequence>
<name>A0AAP0B2L2_9ASPA</name>
<dbReference type="AlphaFoldDB" id="A0AAP0B2L2"/>
<feature type="domain" description="Brix" evidence="1">
    <location>
        <begin position="107"/>
        <end position="197"/>
    </location>
</feature>
<gene>
    <name evidence="2" type="ORF">KSP39_PZI018632</name>
</gene>
<dbReference type="Gene3D" id="3.30.70.270">
    <property type="match status" value="1"/>
</dbReference>
<dbReference type="InterPro" id="IPR043128">
    <property type="entry name" value="Rev_trsase/Diguanyl_cyclase"/>
</dbReference>
<dbReference type="EMBL" id="JBBWWQ010000016">
    <property type="protein sequence ID" value="KAK8925747.1"/>
    <property type="molecule type" value="Genomic_DNA"/>
</dbReference>
<evidence type="ECO:0000313" key="2">
    <source>
        <dbReference type="EMBL" id="KAK8925747.1"/>
    </source>
</evidence>
<keyword evidence="3" id="KW-1185">Reference proteome</keyword>
<comment type="caution">
    <text evidence="2">The sequence shown here is derived from an EMBL/GenBank/DDBJ whole genome shotgun (WGS) entry which is preliminary data.</text>
</comment>
<dbReference type="SUPFAM" id="SSF56672">
    <property type="entry name" value="DNA/RNA polymerases"/>
    <property type="match status" value="1"/>
</dbReference>
<dbReference type="PANTHER" id="PTHR24559:SF452">
    <property type="entry name" value="INTEGRASE CATALYTIC DOMAIN-CONTAINING PROTEIN"/>
    <property type="match status" value="1"/>
</dbReference>
<dbReference type="GO" id="GO:0006364">
    <property type="term" value="P:rRNA processing"/>
    <property type="evidence" value="ECO:0007669"/>
    <property type="project" value="InterPro"/>
</dbReference>